<feature type="compositionally biased region" description="Basic residues" evidence="1">
    <location>
        <begin position="161"/>
        <end position="171"/>
    </location>
</feature>
<organism evidence="2">
    <name type="scientific">Cyprideis torosa</name>
    <dbReference type="NCBI Taxonomy" id="163714"/>
    <lineage>
        <taxon>Eukaryota</taxon>
        <taxon>Metazoa</taxon>
        <taxon>Ecdysozoa</taxon>
        <taxon>Arthropoda</taxon>
        <taxon>Crustacea</taxon>
        <taxon>Oligostraca</taxon>
        <taxon>Ostracoda</taxon>
        <taxon>Podocopa</taxon>
        <taxon>Podocopida</taxon>
        <taxon>Cytherocopina</taxon>
        <taxon>Cytheroidea</taxon>
        <taxon>Cytherideidae</taxon>
        <taxon>Cyprideis</taxon>
    </lineage>
</organism>
<accession>A0A7R8WDU7</accession>
<name>A0A7R8WDU7_9CRUS</name>
<feature type="compositionally biased region" description="Low complexity" evidence="1">
    <location>
        <begin position="114"/>
        <end position="140"/>
    </location>
</feature>
<proteinExistence type="predicted"/>
<protein>
    <submittedName>
        <fullName evidence="2">Uncharacterized protein</fullName>
    </submittedName>
</protein>
<feature type="region of interest" description="Disordered" evidence="1">
    <location>
        <begin position="64"/>
        <end position="171"/>
    </location>
</feature>
<dbReference type="AlphaFoldDB" id="A0A7R8WDU7"/>
<reference evidence="2" key="1">
    <citation type="submission" date="2020-11" db="EMBL/GenBank/DDBJ databases">
        <authorList>
            <person name="Tran Van P."/>
        </authorList>
    </citation>
    <scope>NUCLEOTIDE SEQUENCE</scope>
</reference>
<evidence type="ECO:0000256" key="1">
    <source>
        <dbReference type="SAM" id="MobiDB-lite"/>
    </source>
</evidence>
<dbReference type="EMBL" id="OB662313">
    <property type="protein sequence ID" value="CAD7229838.1"/>
    <property type="molecule type" value="Genomic_DNA"/>
</dbReference>
<gene>
    <name evidence="2" type="ORF">CTOB1V02_LOCUS7704</name>
</gene>
<dbReference type="OrthoDB" id="6381481at2759"/>
<evidence type="ECO:0000313" key="2">
    <source>
        <dbReference type="EMBL" id="CAD7229838.1"/>
    </source>
</evidence>
<sequence length="171" mass="18978">MSMKDYLREVDAVYPEHLSRLHRVGAGDTSPAAQYRRQVKKKMHRTGARYRTQPVTFDEIKEVDEENLDSEPVLQLQPMSAAKDGASGNVSLSDTDLKQQFEKFSVSMERRKPVPSVSTPSTSSPLSSTDSCATSSTEDSNNNPASDTDALGPLYSEGRRSFRIPRPRPSI</sequence>